<dbReference type="EMBL" id="CAMPGE010023195">
    <property type="protein sequence ID" value="CAI2381161.1"/>
    <property type="molecule type" value="Genomic_DNA"/>
</dbReference>
<keyword evidence="2" id="KW-1185">Reference proteome</keyword>
<reference evidence="1" key="1">
    <citation type="submission" date="2023-07" db="EMBL/GenBank/DDBJ databases">
        <authorList>
            <consortium name="AG Swart"/>
            <person name="Singh M."/>
            <person name="Singh A."/>
            <person name="Seah K."/>
            <person name="Emmerich C."/>
        </authorList>
    </citation>
    <scope>NUCLEOTIDE SEQUENCE</scope>
    <source>
        <strain evidence="1">DP1</strain>
    </source>
</reference>
<name>A0AAD1XXH1_EUPCR</name>
<dbReference type="Proteomes" id="UP001295684">
    <property type="component" value="Unassembled WGS sequence"/>
</dbReference>
<gene>
    <name evidence="1" type="ORF">ECRASSUSDP1_LOCUS22608</name>
</gene>
<accession>A0AAD1XXH1</accession>
<evidence type="ECO:0000313" key="1">
    <source>
        <dbReference type="EMBL" id="CAI2381161.1"/>
    </source>
</evidence>
<sequence length="150" mass="17674">MIDVRSFLEKRNDYVAAVRQELPTIHRRVLSASPKRREPFTHRVRKMCKYDKCKNSKLSMVKHLKFVVCSDELPREPMTKVQKKEFRRGMKDYLNISCKVYTRLNCFSPGKFNSKRLLEGKFAQFSKKFPLSAALAPQAKLSLRRKSRFA</sequence>
<protein>
    <submittedName>
        <fullName evidence="1">Uncharacterized protein</fullName>
    </submittedName>
</protein>
<dbReference type="AlphaFoldDB" id="A0AAD1XXH1"/>
<evidence type="ECO:0000313" key="2">
    <source>
        <dbReference type="Proteomes" id="UP001295684"/>
    </source>
</evidence>
<organism evidence="1 2">
    <name type="scientific">Euplotes crassus</name>
    <dbReference type="NCBI Taxonomy" id="5936"/>
    <lineage>
        <taxon>Eukaryota</taxon>
        <taxon>Sar</taxon>
        <taxon>Alveolata</taxon>
        <taxon>Ciliophora</taxon>
        <taxon>Intramacronucleata</taxon>
        <taxon>Spirotrichea</taxon>
        <taxon>Hypotrichia</taxon>
        <taxon>Euplotida</taxon>
        <taxon>Euplotidae</taxon>
        <taxon>Moneuplotes</taxon>
    </lineage>
</organism>
<proteinExistence type="predicted"/>
<comment type="caution">
    <text evidence="1">The sequence shown here is derived from an EMBL/GenBank/DDBJ whole genome shotgun (WGS) entry which is preliminary data.</text>
</comment>